<evidence type="ECO:0000256" key="5">
    <source>
        <dbReference type="SAM" id="SignalP"/>
    </source>
</evidence>
<keyword evidence="4" id="KW-0325">Glycoprotein</keyword>
<dbReference type="SUPFAM" id="SSF63829">
    <property type="entry name" value="Calcium-dependent phosphotriesterase"/>
    <property type="match status" value="1"/>
</dbReference>
<evidence type="ECO:0000256" key="1">
    <source>
        <dbReference type="ARBA" id="ARBA00004116"/>
    </source>
</evidence>
<dbReference type="InterPro" id="IPR018119">
    <property type="entry name" value="Strictosidine_synth_cons-reg"/>
</dbReference>
<keyword evidence="5" id="KW-0732">Signal</keyword>
<accession>A0ABC9B5X4</accession>
<evidence type="ECO:0000256" key="2">
    <source>
        <dbReference type="ARBA" id="ARBA00009191"/>
    </source>
</evidence>
<keyword evidence="8" id="KW-1185">Reference proteome</keyword>
<dbReference type="Gene3D" id="2.120.10.30">
    <property type="entry name" value="TolB, C-terminal domain"/>
    <property type="match status" value="1"/>
</dbReference>
<evidence type="ECO:0000259" key="6">
    <source>
        <dbReference type="Pfam" id="PF03088"/>
    </source>
</evidence>
<dbReference type="Proteomes" id="UP001497457">
    <property type="component" value="Chromosome 24b"/>
</dbReference>
<sequence length="361" mass="38683">MSRIHANMSVLLFFVGLLLSSWCLAHAEAAKPAAAPWSIEDPKPGGVARSLSVKQISLPNGVTGAESLAFDRRGQGPYAGVSDGRILKWDAITQEWATFAYNSNYKNNPTCTSSLPRSADAESVCGRPLGLQFHTRTGNLYIADAYLGLMMVGPGGGEATVLAADAGDGGKPFTFVNGIDVDQATGDVYFTDSSTVYTRAHNSEILYNRDSTGRLLKYDARTGKVTVLRAGLPYPNGVALSFDRTHVVVAHTGPCQAFRYWLKGPKAGSYELFADLPGYADNVRRAARGGYWFALNRESIDSTSPEHLVGVWVDGDGGNHDVVTAPKGVTLSDISEKNGRLWLGSVELDYVGLGVIVSRSN</sequence>
<dbReference type="InterPro" id="IPR011042">
    <property type="entry name" value="6-blade_b-propeller_TolB-like"/>
</dbReference>
<evidence type="ECO:0000256" key="3">
    <source>
        <dbReference type="ARBA" id="ARBA00022554"/>
    </source>
</evidence>
<organism evidence="7 8">
    <name type="scientific">Urochloa decumbens</name>
    <dbReference type="NCBI Taxonomy" id="240449"/>
    <lineage>
        <taxon>Eukaryota</taxon>
        <taxon>Viridiplantae</taxon>
        <taxon>Streptophyta</taxon>
        <taxon>Embryophyta</taxon>
        <taxon>Tracheophyta</taxon>
        <taxon>Spermatophyta</taxon>
        <taxon>Magnoliopsida</taxon>
        <taxon>Liliopsida</taxon>
        <taxon>Poales</taxon>
        <taxon>Poaceae</taxon>
        <taxon>PACMAD clade</taxon>
        <taxon>Panicoideae</taxon>
        <taxon>Panicodae</taxon>
        <taxon>Paniceae</taxon>
        <taxon>Melinidinae</taxon>
        <taxon>Urochloa</taxon>
    </lineage>
</organism>
<dbReference type="Pfam" id="PF03088">
    <property type="entry name" value="Str_synth"/>
    <property type="match status" value="1"/>
</dbReference>
<dbReference type="FunFam" id="2.120.10.30:FF:000055">
    <property type="entry name" value="Protein STRICTOSIDINE SYNTHASE-LIKE 11"/>
    <property type="match status" value="1"/>
</dbReference>
<feature type="chain" id="PRO_5044853206" description="Strictosidine synthase conserved region domain-containing protein" evidence="5">
    <location>
        <begin position="30"/>
        <end position="361"/>
    </location>
</feature>
<dbReference type="PANTHER" id="PTHR10426">
    <property type="entry name" value="STRICTOSIDINE SYNTHASE-RELATED"/>
    <property type="match status" value="1"/>
</dbReference>
<keyword evidence="3" id="KW-0926">Vacuole</keyword>
<evidence type="ECO:0000313" key="7">
    <source>
        <dbReference type="EMBL" id="CAL4995340.1"/>
    </source>
</evidence>
<feature type="signal peptide" evidence="5">
    <location>
        <begin position="1"/>
        <end position="29"/>
    </location>
</feature>
<dbReference type="PANTHER" id="PTHR10426:SF62">
    <property type="entry name" value="OS08G0175000 PROTEIN"/>
    <property type="match status" value="1"/>
</dbReference>
<evidence type="ECO:0000256" key="4">
    <source>
        <dbReference type="ARBA" id="ARBA00023180"/>
    </source>
</evidence>
<comment type="similarity">
    <text evidence="2">Belongs to the strictosidine synthase family.</text>
</comment>
<dbReference type="EMBL" id="OZ075134">
    <property type="protein sequence ID" value="CAL4995340.1"/>
    <property type="molecule type" value="Genomic_DNA"/>
</dbReference>
<feature type="domain" description="Strictosidine synthase conserved region" evidence="6">
    <location>
        <begin position="177"/>
        <end position="265"/>
    </location>
</feature>
<dbReference type="AlphaFoldDB" id="A0ABC9B5X4"/>
<reference evidence="7" key="1">
    <citation type="submission" date="2024-10" db="EMBL/GenBank/DDBJ databases">
        <authorList>
            <person name="Ryan C."/>
        </authorList>
    </citation>
    <scope>NUCLEOTIDE SEQUENCE [LARGE SCALE GENOMIC DNA]</scope>
</reference>
<gene>
    <name evidence="7" type="ORF">URODEC1_LOCUS62304</name>
</gene>
<proteinExistence type="inferred from homology"/>
<protein>
    <recommendedName>
        <fullName evidence="6">Strictosidine synthase conserved region domain-containing protein</fullName>
    </recommendedName>
</protein>
<evidence type="ECO:0000313" key="8">
    <source>
        <dbReference type="Proteomes" id="UP001497457"/>
    </source>
</evidence>
<comment type="subcellular location">
    <subcellularLocation>
        <location evidence="1">Vacuole</location>
    </subcellularLocation>
</comment>
<name>A0ABC9B5X4_9POAL</name>
<dbReference type="GO" id="GO:0005773">
    <property type="term" value="C:vacuole"/>
    <property type="evidence" value="ECO:0007669"/>
    <property type="project" value="UniProtKB-SubCell"/>
</dbReference>